<organism evidence="11 12">
    <name type="scientific">Rothia terrae</name>
    <dbReference type="NCBI Taxonomy" id="396015"/>
    <lineage>
        <taxon>Bacteria</taxon>
        <taxon>Bacillati</taxon>
        <taxon>Actinomycetota</taxon>
        <taxon>Actinomycetes</taxon>
        <taxon>Micrococcales</taxon>
        <taxon>Micrococcaceae</taxon>
        <taxon>Rothia</taxon>
    </lineage>
</organism>
<feature type="active site" evidence="9">
    <location>
        <position position="163"/>
    </location>
</feature>
<keyword evidence="8 9" id="KW-0472">Membrane</keyword>
<evidence type="ECO:0000256" key="1">
    <source>
        <dbReference type="ARBA" id="ARBA00006139"/>
    </source>
</evidence>
<dbReference type="PANTHER" id="PTHR33695">
    <property type="entry name" value="LIPOPROTEIN SIGNAL PEPTIDASE"/>
    <property type="match status" value="1"/>
</dbReference>
<gene>
    <name evidence="9 11" type="primary">lspA</name>
    <name evidence="11" type="ORF">IDM49_07490</name>
</gene>
<evidence type="ECO:0000256" key="9">
    <source>
        <dbReference type="HAMAP-Rule" id="MF_00161"/>
    </source>
</evidence>
<evidence type="ECO:0000256" key="3">
    <source>
        <dbReference type="ARBA" id="ARBA00022670"/>
    </source>
</evidence>
<evidence type="ECO:0000313" key="11">
    <source>
        <dbReference type="EMBL" id="QNV37097.1"/>
    </source>
</evidence>
<keyword evidence="3 9" id="KW-0645">Protease</keyword>
<evidence type="ECO:0000256" key="6">
    <source>
        <dbReference type="ARBA" id="ARBA00022801"/>
    </source>
</evidence>
<comment type="function">
    <text evidence="9">This protein specifically catalyzes the removal of signal peptides from prolipoproteins.</text>
</comment>
<evidence type="ECO:0000256" key="7">
    <source>
        <dbReference type="ARBA" id="ARBA00022989"/>
    </source>
</evidence>
<keyword evidence="6 9" id="KW-0378">Hydrolase</keyword>
<dbReference type="Proteomes" id="UP000516404">
    <property type="component" value="Chromosome"/>
</dbReference>
<keyword evidence="4 9" id="KW-0812">Transmembrane</keyword>
<feature type="active site" evidence="9">
    <location>
        <position position="149"/>
    </location>
</feature>
<evidence type="ECO:0000256" key="2">
    <source>
        <dbReference type="ARBA" id="ARBA00022475"/>
    </source>
</evidence>
<dbReference type="EC" id="3.4.23.36" evidence="9"/>
<dbReference type="AlphaFoldDB" id="A0A7H2BBQ1"/>
<dbReference type="HAMAP" id="MF_00161">
    <property type="entry name" value="LspA"/>
    <property type="match status" value="1"/>
</dbReference>
<feature type="transmembrane region" description="Helical" evidence="9">
    <location>
        <begin position="92"/>
        <end position="110"/>
    </location>
</feature>
<evidence type="ECO:0000256" key="10">
    <source>
        <dbReference type="RuleBase" id="RU004181"/>
    </source>
</evidence>
<dbReference type="KEGG" id="rter:IDM49_07490"/>
<evidence type="ECO:0000313" key="12">
    <source>
        <dbReference type="Proteomes" id="UP000516404"/>
    </source>
</evidence>
<dbReference type="NCBIfam" id="TIGR00077">
    <property type="entry name" value="lspA"/>
    <property type="match status" value="1"/>
</dbReference>
<dbReference type="GO" id="GO:0005886">
    <property type="term" value="C:plasma membrane"/>
    <property type="evidence" value="ECO:0007669"/>
    <property type="project" value="UniProtKB-SubCell"/>
</dbReference>
<dbReference type="PANTHER" id="PTHR33695:SF1">
    <property type="entry name" value="LIPOPROTEIN SIGNAL PEPTIDASE"/>
    <property type="match status" value="1"/>
</dbReference>
<feature type="transmembrane region" description="Helical" evidence="9">
    <location>
        <begin position="34"/>
        <end position="55"/>
    </location>
</feature>
<proteinExistence type="inferred from homology"/>
<dbReference type="Pfam" id="PF01252">
    <property type="entry name" value="Peptidase_A8"/>
    <property type="match status" value="1"/>
</dbReference>
<dbReference type="InterPro" id="IPR001872">
    <property type="entry name" value="Peptidase_A8"/>
</dbReference>
<comment type="subcellular location">
    <subcellularLocation>
        <location evidence="9">Cell membrane</location>
        <topology evidence="9">Multi-pass membrane protein</topology>
    </subcellularLocation>
</comment>
<comment type="catalytic activity">
    <reaction evidence="9">
        <text>Release of signal peptides from bacterial membrane prolipoproteins. Hydrolyzes -Xaa-Yaa-Zaa-|-(S,diacylglyceryl)Cys-, in which Xaa is hydrophobic (preferably Leu), and Yaa (Ala or Ser) and Zaa (Gly or Ala) have small, neutral side chains.</text>
        <dbReference type="EC" id="3.4.23.36"/>
    </reaction>
</comment>
<keyword evidence="5 9" id="KW-0064">Aspartyl protease</keyword>
<feature type="transmembrane region" description="Helical" evidence="9">
    <location>
        <begin position="115"/>
        <end position="133"/>
    </location>
</feature>
<dbReference type="EMBL" id="CP061539">
    <property type="protein sequence ID" value="QNV37097.1"/>
    <property type="molecule type" value="Genomic_DNA"/>
</dbReference>
<comment type="pathway">
    <text evidence="9">Protein modification; lipoprotein biosynthesis (signal peptide cleavage).</text>
</comment>
<dbReference type="GO" id="GO:0006508">
    <property type="term" value="P:proteolysis"/>
    <property type="evidence" value="ECO:0007669"/>
    <property type="project" value="UniProtKB-KW"/>
</dbReference>
<protein>
    <recommendedName>
        <fullName evidence="9">Lipoprotein signal peptidase</fullName>
        <ecNumber evidence="9">3.4.23.36</ecNumber>
    </recommendedName>
    <alternativeName>
        <fullName evidence="9">Prolipoprotein signal peptidase</fullName>
    </alternativeName>
    <alternativeName>
        <fullName evidence="9">Signal peptidase II</fullName>
        <shortName evidence="9">SPase II</shortName>
    </alternativeName>
</protein>
<name>A0A7H2BBQ1_9MICC</name>
<accession>A0A7H2BBQ1</accession>
<comment type="similarity">
    <text evidence="1 9 10">Belongs to the peptidase A8 family.</text>
</comment>
<feature type="transmembrane region" description="Helical" evidence="9">
    <location>
        <begin position="153"/>
        <end position="181"/>
    </location>
</feature>
<reference evidence="11 12" key="1">
    <citation type="submission" date="2020-09" db="EMBL/GenBank/DDBJ databases">
        <title>Investigation of environmental microbes.</title>
        <authorList>
            <person name="Ou Y."/>
            <person name="Kang Q."/>
        </authorList>
    </citation>
    <scope>NUCLEOTIDE SEQUENCE [LARGE SCALE GENOMIC DNA]</scope>
    <source>
        <strain evidence="11 12">KJZ-14</strain>
    </source>
</reference>
<evidence type="ECO:0000256" key="4">
    <source>
        <dbReference type="ARBA" id="ARBA00022692"/>
    </source>
</evidence>
<evidence type="ECO:0000256" key="5">
    <source>
        <dbReference type="ARBA" id="ARBA00022750"/>
    </source>
</evidence>
<dbReference type="PRINTS" id="PR00781">
    <property type="entry name" value="LIPOSIGPTASE"/>
</dbReference>
<keyword evidence="2 9" id="KW-1003">Cell membrane</keyword>
<keyword evidence="7 9" id="KW-1133">Transmembrane helix</keyword>
<evidence type="ECO:0000256" key="8">
    <source>
        <dbReference type="ARBA" id="ARBA00023136"/>
    </source>
</evidence>
<keyword evidence="12" id="KW-1185">Reference proteome</keyword>
<dbReference type="GeneID" id="96624079"/>
<dbReference type="GO" id="GO:0004190">
    <property type="term" value="F:aspartic-type endopeptidase activity"/>
    <property type="evidence" value="ECO:0007669"/>
    <property type="project" value="UniProtKB-UniRule"/>
</dbReference>
<sequence>MLDKLFGFAKGLREVNAGQDVVRTGRIVSSRSKWGLAIVLFVLVYMIDQGSKWLVEHAMTLGQRIEVIPGVFRWFYILNPGAAFSFGEGHTWVFTVIQAVAAVIVVTALMRARSLWWVVSLACLLGGILGNLTDRLFRAPGFAIGHVVDFISVGNFAIFNIADSAICLAMAAIIIMTVAGLKLDGTFEKSASTSEEK</sequence>
<dbReference type="RefSeq" id="WP_190724052.1">
    <property type="nucleotide sequence ID" value="NZ_CP061539.1"/>
</dbReference>
<dbReference type="UniPathway" id="UPA00665"/>